<keyword evidence="1" id="KW-0732">Signal</keyword>
<organism evidence="3 4">
    <name type="scientific">Patella caerulea</name>
    <name type="common">Rayed Mediterranean limpet</name>
    <dbReference type="NCBI Taxonomy" id="87958"/>
    <lineage>
        <taxon>Eukaryota</taxon>
        <taxon>Metazoa</taxon>
        <taxon>Spiralia</taxon>
        <taxon>Lophotrochozoa</taxon>
        <taxon>Mollusca</taxon>
        <taxon>Gastropoda</taxon>
        <taxon>Patellogastropoda</taxon>
        <taxon>Patelloidea</taxon>
        <taxon>Patellidae</taxon>
        <taxon>Patella</taxon>
    </lineage>
</organism>
<evidence type="ECO:0000256" key="1">
    <source>
        <dbReference type="SAM" id="SignalP"/>
    </source>
</evidence>
<dbReference type="EMBL" id="JAZGQO010000002">
    <property type="protein sequence ID" value="KAK6191621.1"/>
    <property type="molecule type" value="Genomic_DNA"/>
</dbReference>
<dbReference type="InterPro" id="IPR016186">
    <property type="entry name" value="C-type_lectin-like/link_sf"/>
</dbReference>
<feature type="chain" id="PRO_5042839035" description="C-type lectin domain-containing protein" evidence="1">
    <location>
        <begin position="19"/>
        <end position="223"/>
    </location>
</feature>
<reference evidence="3 4" key="1">
    <citation type="submission" date="2024-01" db="EMBL/GenBank/DDBJ databases">
        <title>The genome of the rayed Mediterranean limpet Patella caerulea (Linnaeus, 1758).</title>
        <authorList>
            <person name="Anh-Thu Weber A."/>
            <person name="Halstead-Nussloch G."/>
        </authorList>
    </citation>
    <scope>NUCLEOTIDE SEQUENCE [LARGE SCALE GENOMIC DNA]</scope>
    <source>
        <strain evidence="3">AATW-2023a</strain>
        <tissue evidence="3">Whole specimen</tissue>
    </source>
</reference>
<keyword evidence="4" id="KW-1185">Reference proteome</keyword>
<dbReference type="SUPFAM" id="SSF56436">
    <property type="entry name" value="C-type lectin-like"/>
    <property type="match status" value="1"/>
</dbReference>
<dbReference type="PANTHER" id="PTHR22803">
    <property type="entry name" value="MANNOSE, PHOSPHOLIPASE, LECTIN RECEPTOR RELATED"/>
    <property type="match status" value="1"/>
</dbReference>
<dbReference type="Pfam" id="PF00059">
    <property type="entry name" value="Lectin_C"/>
    <property type="match status" value="1"/>
</dbReference>
<dbReference type="InterPro" id="IPR050111">
    <property type="entry name" value="C-type_lectin/snaclec_domain"/>
</dbReference>
<evidence type="ECO:0000313" key="3">
    <source>
        <dbReference type="EMBL" id="KAK6191621.1"/>
    </source>
</evidence>
<dbReference type="Proteomes" id="UP001347796">
    <property type="component" value="Unassembled WGS sequence"/>
</dbReference>
<feature type="signal peptide" evidence="1">
    <location>
        <begin position="1"/>
        <end position="18"/>
    </location>
</feature>
<accession>A0AAN8K9E1</accession>
<gene>
    <name evidence="3" type="ORF">SNE40_003264</name>
</gene>
<name>A0AAN8K9E1_PATCE</name>
<dbReference type="Gene3D" id="3.10.100.10">
    <property type="entry name" value="Mannose-Binding Protein A, subunit A"/>
    <property type="match status" value="1"/>
</dbReference>
<proteinExistence type="predicted"/>
<dbReference type="InterPro" id="IPR016187">
    <property type="entry name" value="CTDL_fold"/>
</dbReference>
<dbReference type="AlphaFoldDB" id="A0AAN8K9E1"/>
<dbReference type="InterPro" id="IPR001304">
    <property type="entry name" value="C-type_lectin-like"/>
</dbReference>
<comment type="caution">
    <text evidence="3">The sequence shown here is derived from an EMBL/GenBank/DDBJ whole genome shotgun (WGS) entry which is preliminary data.</text>
</comment>
<dbReference type="CDD" id="cd00037">
    <property type="entry name" value="CLECT"/>
    <property type="match status" value="1"/>
</dbReference>
<evidence type="ECO:0000313" key="4">
    <source>
        <dbReference type="Proteomes" id="UP001347796"/>
    </source>
</evidence>
<dbReference type="PROSITE" id="PS50041">
    <property type="entry name" value="C_TYPE_LECTIN_2"/>
    <property type="match status" value="1"/>
</dbReference>
<sequence>MELFNWICLFHAISSGSCYWVSYSNNKCYWISEVESDFTTAENSCESMNSSLLATETLTEFQYICNQIKDTLTSEYWVGLYKINTAYEWKTGTSPVTSMWVTGEPNNSGNCVRLKPLMGEGEHKLADHMCTQTYRHICEKDIPGSIFTTITHKSSALSANQCPFENYANTGIIKCAKLCYKNYLCTTFGIQMTTKACWLYSLKQTCSVNLPSVNLFYRLNRCG</sequence>
<evidence type="ECO:0000259" key="2">
    <source>
        <dbReference type="PROSITE" id="PS50041"/>
    </source>
</evidence>
<dbReference type="SMART" id="SM00034">
    <property type="entry name" value="CLECT"/>
    <property type="match status" value="1"/>
</dbReference>
<feature type="domain" description="C-type lectin" evidence="2">
    <location>
        <begin position="24"/>
        <end position="139"/>
    </location>
</feature>
<protein>
    <recommendedName>
        <fullName evidence="2">C-type lectin domain-containing protein</fullName>
    </recommendedName>
</protein>